<dbReference type="SMART" id="SM00356">
    <property type="entry name" value="ZnF_C3H1"/>
    <property type="match status" value="1"/>
</dbReference>
<evidence type="ECO:0000256" key="1">
    <source>
        <dbReference type="ARBA" id="ARBA00022723"/>
    </source>
</evidence>
<dbReference type="InterPro" id="IPR000571">
    <property type="entry name" value="Znf_CCCH"/>
</dbReference>
<keyword evidence="1 4" id="KW-0479">Metal-binding</keyword>
<dbReference type="GeneID" id="39984828"/>
<keyword evidence="8" id="KW-1185">Reference proteome</keyword>
<reference evidence="7 8" key="1">
    <citation type="submission" date="2017-03" db="EMBL/GenBank/DDBJ databases">
        <title>An alternative strategy for trypanosome survival in the mammalian bloodstream revealed through genome and transcriptome analysis of the ubiquitous bovine parasite Trypanosoma (Megatrypanum) theileri.</title>
        <authorList>
            <person name="Kelly S."/>
            <person name="Ivens A."/>
            <person name="Mott A."/>
            <person name="O'Neill E."/>
            <person name="Emms D."/>
            <person name="Macleod O."/>
            <person name="Voorheis P."/>
            <person name="Matthews J."/>
            <person name="Matthews K."/>
            <person name="Carrington M."/>
        </authorList>
    </citation>
    <scope>NUCLEOTIDE SEQUENCE [LARGE SCALE GENOMIC DNA]</scope>
    <source>
        <strain evidence="7">Edinburgh</strain>
    </source>
</reference>
<comment type="caution">
    <text evidence="7">The sequence shown here is derived from an EMBL/GenBank/DDBJ whole genome shotgun (WGS) entry which is preliminary data.</text>
</comment>
<dbReference type="Pfam" id="PF00642">
    <property type="entry name" value="zf-CCCH"/>
    <property type="match status" value="1"/>
</dbReference>
<keyword evidence="3 4" id="KW-0862">Zinc</keyword>
<feature type="compositionally biased region" description="Low complexity" evidence="5">
    <location>
        <begin position="35"/>
        <end position="58"/>
    </location>
</feature>
<dbReference type="EMBL" id="NBCO01000011">
    <property type="protein sequence ID" value="ORC89805.1"/>
    <property type="molecule type" value="Genomic_DNA"/>
</dbReference>
<dbReference type="Proteomes" id="UP000192257">
    <property type="component" value="Unassembled WGS sequence"/>
</dbReference>
<dbReference type="GO" id="GO:0008270">
    <property type="term" value="F:zinc ion binding"/>
    <property type="evidence" value="ECO:0007669"/>
    <property type="project" value="UniProtKB-KW"/>
</dbReference>
<organism evidence="7 8">
    <name type="scientific">Trypanosoma theileri</name>
    <dbReference type="NCBI Taxonomy" id="67003"/>
    <lineage>
        <taxon>Eukaryota</taxon>
        <taxon>Discoba</taxon>
        <taxon>Euglenozoa</taxon>
        <taxon>Kinetoplastea</taxon>
        <taxon>Metakinetoplastina</taxon>
        <taxon>Trypanosomatida</taxon>
        <taxon>Trypanosomatidae</taxon>
        <taxon>Trypanosoma</taxon>
    </lineage>
</organism>
<dbReference type="AlphaFoldDB" id="A0A1X0NYP8"/>
<evidence type="ECO:0000256" key="5">
    <source>
        <dbReference type="SAM" id="MobiDB-lite"/>
    </source>
</evidence>
<dbReference type="PROSITE" id="PS50103">
    <property type="entry name" value="ZF_C3H1"/>
    <property type="match status" value="1"/>
</dbReference>
<name>A0A1X0NYP8_9TRYP</name>
<keyword evidence="2 4" id="KW-0863">Zinc-finger</keyword>
<dbReference type="Gene3D" id="4.10.1000.10">
    <property type="entry name" value="Zinc finger, CCCH-type"/>
    <property type="match status" value="1"/>
</dbReference>
<protein>
    <recommendedName>
        <fullName evidence="6">C3H1-type domain-containing protein</fullName>
    </recommendedName>
</protein>
<evidence type="ECO:0000256" key="3">
    <source>
        <dbReference type="ARBA" id="ARBA00022833"/>
    </source>
</evidence>
<feature type="region of interest" description="Disordered" evidence="5">
    <location>
        <begin position="1"/>
        <end position="65"/>
    </location>
</feature>
<feature type="compositionally biased region" description="Polar residues" evidence="5">
    <location>
        <begin position="1"/>
        <end position="15"/>
    </location>
</feature>
<proteinExistence type="predicted"/>
<dbReference type="InterPro" id="IPR036855">
    <property type="entry name" value="Znf_CCCH_sf"/>
</dbReference>
<accession>A0A1X0NYP8</accession>
<dbReference type="OrthoDB" id="239411at2759"/>
<dbReference type="RefSeq" id="XP_028883871.1">
    <property type="nucleotide sequence ID" value="XM_029025048.1"/>
</dbReference>
<sequence length="166" mass="17838">MTGSKSPLCDSSKSVWQHRKPSGEQVWTYAHNPYSNSAQNISSASSDSSNKSNNGNNSRPAQKPNVCRHYAEGRCNRGSTCRFYHDVRHTVIIATPHSTPRPQPLSPLTGLPATPLRKSLNSTLSSSVNGSSVNSAGGSDCGFSSRANDYTSPYLSWQRVVAAPLA</sequence>
<evidence type="ECO:0000259" key="6">
    <source>
        <dbReference type="PROSITE" id="PS50103"/>
    </source>
</evidence>
<dbReference type="SUPFAM" id="SSF90229">
    <property type="entry name" value="CCCH zinc finger"/>
    <property type="match status" value="1"/>
</dbReference>
<gene>
    <name evidence="7" type="ORF">TM35_000113390</name>
</gene>
<feature type="zinc finger region" description="C3H1-type" evidence="4">
    <location>
        <begin position="61"/>
        <end position="88"/>
    </location>
</feature>
<evidence type="ECO:0000256" key="2">
    <source>
        <dbReference type="ARBA" id="ARBA00022771"/>
    </source>
</evidence>
<evidence type="ECO:0000313" key="7">
    <source>
        <dbReference type="EMBL" id="ORC89805.1"/>
    </source>
</evidence>
<feature type="domain" description="C3H1-type" evidence="6">
    <location>
        <begin position="61"/>
        <end position="88"/>
    </location>
</feature>
<evidence type="ECO:0000313" key="8">
    <source>
        <dbReference type="Proteomes" id="UP000192257"/>
    </source>
</evidence>
<dbReference type="VEuPathDB" id="TriTrypDB:TM35_000113390"/>
<evidence type="ECO:0000256" key="4">
    <source>
        <dbReference type="PROSITE-ProRule" id="PRU00723"/>
    </source>
</evidence>